<evidence type="ECO:0000313" key="10">
    <source>
        <dbReference type="Proteomes" id="UP000641206"/>
    </source>
</evidence>
<dbReference type="PROSITE" id="PS01303">
    <property type="entry name" value="BCCT"/>
    <property type="match status" value="1"/>
</dbReference>
<dbReference type="EMBL" id="BMLW01000012">
    <property type="protein sequence ID" value="GGP14648.1"/>
    <property type="molecule type" value="Genomic_DNA"/>
</dbReference>
<name>A0ABQ2NZS8_9BACI</name>
<feature type="transmembrane region" description="Helical" evidence="8">
    <location>
        <begin position="20"/>
        <end position="40"/>
    </location>
</feature>
<feature type="transmembrane region" description="Helical" evidence="8">
    <location>
        <begin position="60"/>
        <end position="80"/>
    </location>
</feature>
<dbReference type="InterPro" id="IPR000060">
    <property type="entry name" value="BCCT_transptr"/>
</dbReference>
<keyword evidence="10" id="KW-1185">Reference proteome</keyword>
<dbReference type="Pfam" id="PF02028">
    <property type="entry name" value="BCCT"/>
    <property type="match status" value="1"/>
</dbReference>
<organism evidence="9 10">
    <name type="scientific">Oceanobacillus neutriphilus</name>
    <dbReference type="NCBI Taxonomy" id="531815"/>
    <lineage>
        <taxon>Bacteria</taxon>
        <taxon>Bacillati</taxon>
        <taxon>Bacillota</taxon>
        <taxon>Bacilli</taxon>
        <taxon>Bacillales</taxon>
        <taxon>Bacillaceae</taxon>
        <taxon>Oceanobacillus</taxon>
    </lineage>
</organism>
<dbReference type="Proteomes" id="UP000641206">
    <property type="component" value="Unassembled WGS sequence"/>
</dbReference>
<feature type="transmembrane region" description="Helical" evidence="8">
    <location>
        <begin position="455"/>
        <end position="475"/>
    </location>
</feature>
<evidence type="ECO:0000313" key="9">
    <source>
        <dbReference type="EMBL" id="GGP14648.1"/>
    </source>
</evidence>
<evidence type="ECO:0000256" key="3">
    <source>
        <dbReference type="ARBA" id="ARBA00022448"/>
    </source>
</evidence>
<keyword evidence="4" id="KW-1003">Cell membrane</keyword>
<keyword evidence="3" id="KW-0813">Transport</keyword>
<reference evidence="10" key="1">
    <citation type="journal article" date="2019" name="Int. J. Syst. Evol. Microbiol.">
        <title>The Global Catalogue of Microorganisms (GCM) 10K type strain sequencing project: providing services to taxonomists for standard genome sequencing and annotation.</title>
        <authorList>
            <consortium name="The Broad Institute Genomics Platform"/>
            <consortium name="The Broad Institute Genome Sequencing Center for Infectious Disease"/>
            <person name="Wu L."/>
            <person name="Ma J."/>
        </authorList>
    </citation>
    <scope>NUCLEOTIDE SEQUENCE [LARGE SCALE GENOMIC DNA]</scope>
    <source>
        <strain evidence="10">CGMCC 1.7693</strain>
    </source>
</reference>
<dbReference type="NCBIfam" id="TIGR00842">
    <property type="entry name" value="bcct"/>
    <property type="match status" value="1"/>
</dbReference>
<feature type="transmembrane region" description="Helical" evidence="8">
    <location>
        <begin position="416"/>
        <end position="443"/>
    </location>
</feature>
<accession>A0ABQ2NZS8</accession>
<comment type="similarity">
    <text evidence="2">Belongs to the BCCT transporter (TC 2.A.15) family.</text>
</comment>
<feature type="transmembrane region" description="Helical" evidence="8">
    <location>
        <begin position="481"/>
        <end position="502"/>
    </location>
</feature>
<feature type="transmembrane region" description="Helical" evidence="8">
    <location>
        <begin position="154"/>
        <end position="172"/>
    </location>
</feature>
<evidence type="ECO:0000256" key="5">
    <source>
        <dbReference type="ARBA" id="ARBA00022692"/>
    </source>
</evidence>
<dbReference type="PANTHER" id="PTHR30047:SF7">
    <property type="entry name" value="HIGH-AFFINITY CHOLINE TRANSPORT PROTEIN"/>
    <property type="match status" value="1"/>
</dbReference>
<protein>
    <submittedName>
        <fullName evidence="9">Glycine betaine transporter OpuD</fullName>
    </submittedName>
</protein>
<feature type="transmembrane region" description="Helical" evidence="8">
    <location>
        <begin position="328"/>
        <end position="346"/>
    </location>
</feature>
<evidence type="ECO:0000256" key="8">
    <source>
        <dbReference type="SAM" id="Phobius"/>
    </source>
</evidence>
<feature type="transmembrane region" description="Helical" evidence="8">
    <location>
        <begin position="196"/>
        <end position="218"/>
    </location>
</feature>
<evidence type="ECO:0000256" key="4">
    <source>
        <dbReference type="ARBA" id="ARBA00022475"/>
    </source>
</evidence>
<evidence type="ECO:0000256" key="6">
    <source>
        <dbReference type="ARBA" id="ARBA00022989"/>
    </source>
</evidence>
<comment type="subcellular location">
    <subcellularLocation>
        <location evidence="1">Cell membrane</location>
        <topology evidence="1">Multi-pass membrane protein</topology>
    </subcellularLocation>
</comment>
<proteinExistence type="inferred from homology"/>
<keyword evidence="6 8" id="KW-1133">Transmembrane helix</keyword>
<feature type="transmembrane region" description="Helical" evidence="8">
    <location>
        <begin position="358"/>
        <end position="381"/>
    </location>
</feature>
<dbReference type="PANTHER" id="PTHR30047">
    <property type="entry name" value="HIGH-AFFINITY CHOLINE TRANSPORT PROTEIN-RELATED"/>
    <property type="match status" value="1"/>
</dbReference>
<feature type="transmembrane region" description="Helical" evidence="8">
    <location>
        <begin position="100"/>
        <end position="120"/>
    </location>
</feature>
<evidence type="ECO:0000256" key="2">
    <source>
        <dbReference type="ARBA" id="ARBA00005658"/>
    </source>
</evidence>
<keyword evidence="7 8" id="KW-0472">Membrane</keyword>
<keyword evidence="5 8" id="KW-0812">Transmembrane</keyword>
<sequence length="555" mass="61759">MLSLYYLRYKEVIIIKSKTITPVFWVSISLILVFLIWGTFFPANVEYVLGIIDGFISNTFGWFYMLVTTGFILVALFLVFGPYGKIKLGKPDEKPEYSYFTWFAFLFTAGMGVGLVFYGVTEPITHYYSPPSAEPETLAAAEQSMQYTLFHWGFHPWSVYAVLALALAYFKFRHRSPALISSVFAPLIGDRAKGGLGIAIDTLAVFATVFGIATSLGLGATQITAGLNFTFEGIPNNFTTNLIVIFVITALFMLSATTGINKGIRYLSWTNVVLAIGLMVFVFILGSSTQMIETFTTTLGNYLQNLPSMTLGTNAFEGDREFLNDWTLFYWAWWIGWSPFVGTFIARVSRGRTIREFVIGVTAVPVVFSAIWFSIFGVAGLEMDIAQGGMIHQLMNELGNEVALFAFLESMPMASVIIGIGVILVSCFFITSADSGTFVLGMLTTGGKLNPGMGIKVIWGLILAAIASVLLWSGGLSALEMAMLIAAFPFAILMIFMCYSLLKALKSEHKILTLEARQRRYDPEFRERQKKEIRKMKEGFEKTLPDADEEYKNEF</sequence>
<evidence type="ECO:0000256" key="7">
    <source>
        <dbReference type="ARBA" id="ARBA00023136"/>
    </source>
</evidence>
<gene>
    <name evidence="9" type="primary">opuD</name>
    <name evidence="9" type="ORF">GCM10011346_39440</name>
</gene>
<dbReference type="InterPro" id="IPR018093">
    <property type="entry name" value="BCCT_CS"/>
</dbReference>
<feature type="transmembrane region" description="Helical" evidence="8">
    <location>
        <begin position="238"/>
        <end position="254"/>
    </location>
</feature>
<evidence type="ECO:0000256" key="1">
    <source>
        <dbReference type="ARBA" id="ARBA00004651"/>
    </source>
</evidence>
<feature type="transmembrane region" description="Helical" evidence="8">
    <location>
        <begin position="266"/>
        <end position="286"/>
    </location>
</feature>
<comment type="caution">
    <text evidence="9">The sequence shown here is derived from an EMBL/GenBank/DDBJ whole genome shotgun (WGS) entry which is preliminary data.</text>
</comment>
<dbReference type="RefSeq" id="WP_188736385.1">
    <property type="nucleotide sequence ID" value="NZ_BMLW01000012.1"/>
</dbReference>